<feature type="domain" description="CCHC-type" evidence="3">
    <location>
        <begin position="505"/>
        <end position="518"/>
    </location>
</feature>
<feature type="compositionally biased region" description="Polar residues" evidence="2">
    <location>
        <begin position="210"/>
        <end position="222"/>
    </location>
</feature>
<dbReference type="AlphaFoldDB" id="Q6GV82"/>
<keyword evidence="1" id="KW-0862">Zinc</keyword>
<organism evidence="4">
    <name type="scientific">Oikopleura dioica</name>
    <name type="common">Tunicate</name>
    <dbReference type="NCBI Taxonomy" id="34765"/>
    <lineage>
        <taxon>Eukaryota</taxon>
        <taxon>Metazoa</taxon>
        <taxon>Chordata</taxon>
        <taxon>Tunicata</taxon>
        <taxon>Appendicularia</taxon>
        <taxon>Copelata</taxon>
        <taxon>Oikopleuridae</taxon>
        <taxon>Oikopleura</taxon>
    </lineage>
</organism>
<dbReference type="PROSITE" id="PS50158">
    <property type="entry name" value="ZF_CCHC"/>
    <property type="match status" value="1"/>
</dbReference>
<evidence type="ECO:0000256" key="1">
    <source>
        <dbReference type="PROSITE-ProRule" id="PRU00047"/>
    </source>
</evidence>
<dbReference type="GO" id="GO:0003676">
    <property type="term" value="F:nucleic acid binding"/>
    <property type="evidence" value="ECO:0007669"/>
    <property type="project" value="InterPro"/>
</dbReference>
<name>Q6GV82_OIKDI</name>
<feature type="region of interest" description="Disordered" evidence="2">
    <location>
        <begin position="155"/>
        <end position="224"/>
    </location>
</feature>
<dbReference type="EMBL" id="AY634221">
    <property type="protein sequence ID" value="AAT48676.1"/>
    <property type="molecule type" value="Genomic_DNA"/>
</dbReference>
<sequence>MPVTLEKRKMSDQAVVELTDKLSLIVKMTQCPAQLKNLAKTAGIKDEQSFLLVCRQNESMIQNFQNNAVVFKEMQDAAAKELAKKPDHVVLVPSHLLAKNLKEEKKQSAKQAEPADVKTLQQMVAKLTAENKGLQECAEEATTLHASAIEALKAASAHAEKMERENKANQKPKEEIKREPSGTKSNASSTGGSQQPKTSREQPEERGNPVNASETRTANATKSKFVANPGKFQLKIWKTDEQLDFWEHLSRNRIAIKNAKQAGLTDSQLISLFMLTLRPEDGFLDELIEEEERADFETFLETLGRYLSGSPSTMMNTMLNTTRKPNESLIAFFIRLCSMYKTSSGKDPKSPEAAGFLHPIIVNNSTKIQKTELIRELETVERGRARVTFDALKSAVKKAQIMDDSNYSDSPADLVYKIDNTGGTSDENKSSPSGNAHGERVPEKNDGAQRWQRNWEDRPRRAWTTRPERGWDRDTRRGDRAAYRNDKRQDRYEFRQSNNRRDPLCYNCNNRGHMWRECSTPLKERFIRLQKTIKDREASAREEKTPSGTSPKN</sequence>
<accession>Q6GV82</accession>
<dbReference type="Gene3D" id="4.10.60.10">
    <property type="entry name" value="Zinc finger, CCHC-type"/>
    <property type="match status" value="1"/>
</dbReference>
<feature type="compositionally biased region" description="Polar residues" evidence="2">
    <location>
        <begin position="421"/>
        <end position="434"/>
    </location>
</feature>
<evidence type="ECO:0000256" key="2">
    <source>
        <dbReference type="SAM" id="MobiDB-lite"/>
    </source>
</evidence>
<feature type="compositionally biased region" description="Polar residues" evidence="2">
    <location>
        <begin position="182"/>
        <end position="197"/>
    </location>
</feature>
<dbReference type="InterPro" id="IPR036875">
    <property type="entry name" value="Znf_CCHC_sf"/>
</dbReference>
<dbReference type="SUPFAM" id="SSF57756">
    <property type="entry name" value="Retrovirus zinc finger-like domains"/>
    <property type="match status" value="1"/>
</dbReference>
<gene>
    <name evidence="4" type="primary">gag</name>
</gene>
<evidence type="ECO:0000313" key="4">
    <source>
        <dbReference type="EMBL" id="AAT48676.1"/>
    </source>
</evidence>
<evidence type="ECO:0000259" key="3">
    <source>
        <dbReference type="PROSITE" id="PS50158"/>
    </source>
</evidence>
<feature type="region of interest" description="Disordered" evidence="2">
    <location>
        <begin position="410"/>
        <end position="458"/>
    </location>
</feature>
<feature type="compositionally biased region" description="Basic and acidic residues" evidence="2">
    <location>
        <begin position="437"/>
        <end position="458"/>
    </location>
</feature>
<dbReference type="GO" id="GO:0008270">
    <property type="term" value="F:zinc ion binding"/>
    <property type="evidence" value="ECO:0007669"/>
    <property type="project" value="UniProtKB-KW"/>
</dbReference>
<proteinExistence type="predicted"/>
<reference evidence="4" key="1">
    <citation type="journal article" date="2004" name="Mol. Biol. Evol.">
        <title>Retroelement dynamics and a novel type of chordate retrovirus-like element in the miniature genome of the tunicate Oikopleura dioica.</title>
        <authorList>
            <person name="Volff J.N."/>
            <person name="Lehrach H."/>
            <person name="Reinhardt R."/>
            <person name="Chourrout D."/>
        </authorList>
    </citation>
    <scope>NUCLEOTIDE SEQUENCE</scope>
</reference>
<protein>
    <submittedName>
        <fullName evidence="4">Gag protein</fullName>
    </submittedName>
</protein>
<feature type="compositionally biased region" description="Basic and acidic residues" evidence="2">
    <location>
        <begin position="198"/>
        <end position="207"/>
    </location>
</feature>
<dbReference type="InterPro" id="IPR001878">
    <property type="entry name" value="Znf_CCHC"/>
</dbReference>
<feature type="region of interest" description="Disordered" evidence="2">
    <location>
        <begin position="533"/>
        <end position="553"/>
    </location>
</feature>
<feature type="compositionally biased region" description="Basic and acidic residues" evidence="2">
    <location>
        <begin position="158"/>
        <end position="181"/>
    </location>
</feature>
<reference evidence="4" key="2">
    <citation type="submission" date="2004-05" db="EMBL/GenBank/DDBJ databases">
        <authorList>
            <person name="Volff J.-N."/>
            <person name="Lehrach H."/>
            <person name="Reinhardt R."/>
            <person name="Chourrout D."/>
        </authorList>
    </citation>
    <scope>NUCLEOTIDE SEQUENCE</scope>
</reference>
<feature type="compositionally biased region" description="Basic and acidic residues" evidence="2">
    <location>
        <begin position="533"/>
        <end position="545"/>
    </location>
</feature>
<keyword evidence="1" id="KW-0863">Zinc-finger</keyword>
<keyword evidence="1" id="KW-0479">Metal-binding</keyword>